<sequence>MLFAMAVDERQNMRESGYSRMLKARNQNQRLKTVITFKTLSTNFHSADYSELVDWTKCRLSSPPMMEGLIREFIASVLQNKSLPGFDFLNSPCQTQIVERCLKLVTESAERVYGQRSKDGCIQETLFSNLQCRNLIINRNLTQRPWLNHHNLRNSNWLDGWVRVELELSSGSFHKRNNYKMKEELQNDVLLSK</sequence>
<organism evidence="1 2">
    <name type="scientific">Araneus ventricosus</name>
    <name type="common">Orbweaver spider</name>
    <name type="synonym">Epeira ventricosa</name>
    <dbReference type="NCBI Taxonomy" id="182803"/>
    <lineage>
        <taxon>Eukaryota</taxon>
        <taxon>Metazoa</taxon>
        <taxon>Ecdysozoa</taxon>
        <taxon>Arthropoda</taxon>
        <taxon>Chelicerata</taxon>
        <taxon>Arachnida</taxon>
        <taxon>Araneae</taxon>
        <taxon>Araneomorphae</taxon>
        <taxon>Entelegynae</taxon>
        <taxon>Araneoidea</taxon>
        <taxon>Araneidae</taxon>
        <taxon>Araneus</taxon>
    </lineage>
</organism>
<dbReference type="OrthoDB" id="6617942at2759"/>
<keyword evidence="2" id="KW-1185">Reference proteome</keyword>
<proteinExistence type="predicted"/>
<dbReference type="Proteomes" id="UP000499080">
    <property type="component" value="Unassembled WGS sequence"/>
</dbReference>
<gene>
    <name evidence="1" type="ORF">AVEN_185051_1</name>
</gene>
<dbReference type="AlphaFoldDB" id="A0A4Y2BQ69"/>
<protein>
    <submittedName>
        <fullName evidence="1">Uncharacterized protein</fullName>
    </submittedName>
</protein>
<comment type="caution">
    <text evidence="1">The sequence shown here is derived from an EMBL/GenBank/DDBJ whole genome shotgun (WGS) entry which is preliminary data.</text>
</comment>
<evidence type="ECO:0000313" key="2">
    <source>
        <dbReference type="Proteomes" id="UP000499080"/>
    </source>
</evidence>
<reference evidence="1 2" key="1">
    <citation type="journal article" date="2019" name="Sci. Rep.">
        <title>Orb-weaving spider Araneus ventricosus genome elucidates the spidroin gene catalogue.</title>
        <authorList>
            <person name="Kono N."/>
            <person name="Nakamura H."/>
            <person name="Ohtoshi R."/>
            <person name="Moran D.A.P."/>
            <person name="Shinohara A."/>
            <person name="Yoshida Y."/>
            <person name="Fujiwara M."/>
            <person name="Mori M."/>
            <person name="Tomita M."/>
            <person name="Arakawa K."/>
        </authorList>
    </citation>
    <scope>NUCLEOTIDE SEQUENCE [LARGE SCALE GENOMIC DNA]</scope>
</reference>
<dbReference type="PANTHER" id="PTHR46409">
    <property type="entry name" value="HTH PSQ-TYPE DOMAIN-CONTAINING PROTEIN"/>
    <property type="match status" value="1"/>
</dbReference>
<dbReference type="EMBL" id="BGPR01000099">
    <property type="protein sequence ID" value="GBL94093.1"/>
    <property type="molecule type" value="Genomic_DNA"/>
</dbReference>
<name>A0A4Y2BQ69_ARAVE</name>
<dbReference type="PANTHER" id="PTHR46409:SF1">
    <property type="entry name" value="HTH PSQ-TYPE DOMAIN-CONTAINING PROTEIN"/>
    <property type="match status" value="1"/>
</dbReference>
<accession>A0A4Y2BQ69</accession>
<evidence type="ECO:0000313" key="1">
    <source>
        <dbReference type="EMBL" id="GBL94093.1"/>
    </source>
</evidence>